<dbReference type="SUPFAM" id="SSF53383">
    <property type="entry name" value="PLP-dependent transferases"/>
    <property type="match status" value="1"/>
</dbReference>
<protein>
    <recommendedName>
        <fullName evidence="3">DegT/DnrJ/EryC1/StrS aminotransferase family protein</fullName>
    </recommendedName>
</protein>
<proteinExistence type="predicted"/>
<evidence type="ECO:0000313" key="1">
    <source>
        <dbReference type="EMBL" id="MBC5991605.1"/>
    </source>
</evidence>
<keyword evidence="2" id="KW-1185">Reference proteome</keyword>
<evidence type="ECO:0000313" key="2">
    <source>
        <dbReference type="Proteomes" id="UP000603640"/>
    </source>
</evidence>
<reference evidence="1" key="1">
    <citation type="submission" date="2020-08" db="EMBL/GenBank/DDBJ databases">
        <title>Pontibacter sp. SD6 16S ribosomal RNA gene Genome sequencing and assembly.</title>
        <authorList>
            <person name="Kang M."/>
        </authorList>
    </citation>
    <scope>NUCLEOTIDE SEQUENCE</scope>
    <source>
        <strain evidence="1">SD6</strain>
    </source>
</reference>
<dbReference type="EMBL" id="JACRVF010000001">
    <property type="protein sequence ID" value="MBC5991605.1"/>
    <property type="molecule type" value="Genomic_DNA"/>
</dbReference>
<accession>A0A923N2C9</accession>
<evidence type="ECO:0008006" key="3">
    <source>
        <dbReference type="Google" id="ProtNLM"/>
    </source>
</evidence>
<sequence>MKPIGGFFELELPGSTTTYHPTALALSTGRACLRLMLKNIDISKCYVPFFTCNALYDPFHLESVSLEFYGLDKSLDPNVTPSLRAGEYFLYINYFGIKSNTVNKLLEIYGDKLIVDNTHLFFHKGYKHNWSFTSARKYFGVPDGAYLYSPSPIYPKLNRFKDISLNHNLLRLLGSQEKSYEEYDKYEKSLNSEVNSISIVSERLLSLVNYEQVKSRRLDNFNYIQSELGHLNELKIDIDAETVPFTYPFLPNRILDKNKLYINGLFIPSLWSDPSNRDCSGYSFDKELGLRLLPLPIDHRYNLNDMKFLVNKVKELL</sequence>
<gene>
    <name evidence="1" type="ORF">H8S84_02005</name>
</gene>
<name>A0A923N2C9_9BACT</name>
<dbReference type="InterPro" id="IPR015424">
    <property type="entry name" value="PyrdxlP-dep_Trfase"/>
</dbReference>
<comment type="caution">
    <text evidence="1">The sequence shown here is derived from an EMBL/GenBank/DDBJ whole genome shotgun (WGS) entry which is preliminary data.</text>
</comment>
<organism evidence="1 2">
    <name type="scientific">Pontibacter cellulosilyticus</name>
    <dbReference type="NCBI Taxonomy" id="1720253"/>
    <lineage>
        <taxon>Bacteria</taxon>
        <taxon>Pseudomonadati</taxon>
        <taxon>Bacteroidota</taxon>
        <taxon>Cytophagia</taxon>
        <taxon>Cytophagales</taxon>
        <taxon>Hymenobacteraceae</taxon>
        <taxon>Pontibacter</taxon>
    </lineage>
</organism>
<dbReference type="AlphaFoldDB" id="A0A923N2C9"/>
<dbReference type="Proteomes" id="UP000603640">
    <property type="component" value="Unassembled WGS sequence"/>
</dbReference>
<dbReference type="RefSeq" id="WP_187065604.1">
    <property type="nucleotide sequence ID" value="NZ_JACRVF010000001.1"/>
</dbReference>